<sequence>MLTHFAGNIFCTPEPGHIFVIGGKSLDGASKLDINLTSGKHELAPVPLTISVRFHEDIIVRNTFHEDGSWGDEEREDNLDAYTVPNPLIAGENFKVYILVGDTKFHIAINGRAYCTYTFRSALEDIRAITITNDVQVVSQVDHRQAFPTPHPPIQFDEPRLAFSNDVPKTFSPGHVLVITGIPYGNPRGLFILKFTEGETKKQALHFNPRFDPQFVVRNSMNENSSFGAEERDGEFPFVIDQQFKLAIAFTPEEFR</sequence>
<protein>
    <recommendedName>
        <fullName evidence="2">Galectin</fullName>
    </recommendedName>
</protein>
<reference evidence="4" key="2">
    <citation type="submission" date="2022-08" db="UniProtKB">
        <authorList>
            <consortium name="EnsemblMetazoa"/>
        </authorList>
    </citation>
    <scope>IDENTIFICATION</scope>
    <source>
        <strain evidence="4">Israel</strain>
    </source>
</reference>
<dbReference type="PROSITE" id="PS51304">
    <property type="entry name" value="GALECTIN"/>
    <property type="match status" value="2"/>
</dbReference>
<dbReference type="AlphaFoldDB" id="A0A1B0D548"/>
<feature type="domain" description="Galectin" evidence="3">
    <location>
        <begin position="163"/>
        <end position="256"/>
    </location>
</feature>
<dbReference type="VEuPathDB" id="VectorBase:PPAI002605"/>
<dbReference type="SUPFAM" id="SSF49899">
    <property type="entry name" value="Concanavalin A-like lectins/glucanases"/>
    <property type="match status" value="2"/>
</dbReference>
<dbReference type="PANTHER" id="PTHR11346">
    <property type="entry name" value="GALECTIN"/>
    <property type="match status" value="1"/>
</dbReference>
<dbReference type="Gene3D" id="2.60.120.200">
    <property type="match status" value="2"/>
</dbReference>
<dbReference type="EMBL" id="AJVK01060168">
    <property type="status" value="NOT_ANNOTATED_CDS"/>
    <property type="molecule type" value="Genomic_DNA"/>
</dbReference>
<reference evidence="5" key="1">
    <citation type="submission" date="2012-04" db="EMBL/GenBank/DDBJ databases">
        <title>Phlebotomus papatasi, whole genome shotgun sequencing project.</title>
        <authorList>
            <person name="Fulton L."/>
            <person name="Warren W."/>
            <person name="Minx P."/>
            <person name="Wilson R."/>
            <person name="Clifton S."/>
            <person name="Abrudan J."/>
            <person name="Ramalho-Ortigao M."/>
            <person name="Lawyer P."/>
            <person name="Kamhawi S."/>
            <person name="Rowton E."/>
            <person name="Lehane M."/>
            <person name="Bates P."/>
            <person name="Valenzeula J."/>
            <person name="Dillon R."/>
            <person name="Lobo N."/>
            <person name="Collins F."/>
            <person name="McDowell M.A."/>
        </authorList>
    </citation>
    <scope>NUCLEOTIDE SEQUENCE [LARGE SCALE GENOMIC DNA]</scope>
    <source>
        <strain evidence="5">Israel</strain>
    </source>
</reference>
<evidence type="ECO:0000256" key="1">
    <source>
        <dbReference type="ARBA" id="ARBA00022734"/>
    </source>
</evidence>
<organism evidence="4 5">
    <name type="scientific">Phlebotomus papatasi</name>
    <name type="common">Sandfly</name>
    <dbReference type="NCBI Taxonomy" id="29031"/>
    <lineage>
        <taxon>Eukaryota</taxon>
        <taxon>Metazoa</taxon>
        <taxon>Ecdysozoa</taxon>
        <taxon>Arthropoda</taxon>
        <taxon>Hexapoda</taxon>
        <taxon>Insecta</taxon>
        <taxon>Pterygota</taxon>
        <taxon>Neoptera</taxon>
        <taxon>Endopterygota</taxon>
        <taxon>Diptera</taxon>
        <taxon>Nematocera</taxon>
        <taxon>Psychodoidea</taxon>
        <taxon>Psychodidae</taxon>
        <taxon>Phlebotomus</taxon>
        <taxon>Phlebotomus</taxon>
    </lineage>
</organism>
<dbReference type="GO" id="GO:0016936">
    <property type="term" value="F:galactoside binding"/>
    <property type="evidence" value="ECO:0007669"/>
    <property type="project" value="TreeGrafter"/>
</dbReference>
<dbReference type="VEuPathDB" id="VectorBase:PPAI007331"/>
<dbReference type="SMART" id="SM00908">
    <property type="entry name" value="Gal-bind_lectin"/>
    <property type="match status" value="2"/>
</dbReference>
<dbReference type="CDD" id="cd00070">
    <property type="entry name" value="GLECT"/>
    <property type="match status" value="2"/>
</dbReference>
<dbReference type="EMBL" id="AJVK01025072">
    <property type="status" value="NOT_ANNOTATED_CDS"/>
    <property type="molecule type" value="Genomic_DNA"/>
</dbReference>
<evidence type="ECO:0000259" key="3">
    <source>
        <dbReference type="PROSITE" id="PS51304"/>
    </source>
</evidence>
<dbReference type="GO" id="GO:0030246">
    <property type="term" value="F:carbohydrate binding"/>
    <property type="evidence" value="ECO:0007669"/>
    <property type="project" value="UniProtKB-UniRule"/>
</dbReference>
<keyword evidence="5" id="KW-1185">Reference proteome</keyword>
<dbReference type="InterPro" id="IPR001079">
    <property type="entry name" value="Galectin_CRD"/>
</dbReference>
<dbReference type="InterPro" id="IPR044156">
    <property type="entry name" value="Galectin-like"/>
</dbReference>
<dbReference type="PANTHER" id="PTHR11346:SF176">
    <property type="entry name" value="32 KDA BETA-GALACTOSIDE-BINDING LECTIN LEC-3"/>
    <property type="match status" value="1"/>
</dbReference>
<dbReference type="EnsemblMetazoa" id="PPAI007331-RA">
    <property type="protein sequence ID" value="PPAI007331-PA"/>
    <property type="gene ID" value="PPAI007331"/>
</dbReference>
<feature type="domain" description="Galectin" evidence="3">
    <location>
        <begin position="5"/>
        <end position="144"/>
    </location>
</feature>
<keyword evidence="1 2" id="KW-0430">Lectin</keyword>
<dbReference type="Pfam" id="PF00337">
    <property type="entry name" value="Gal-bind_lectin"/>
    <property type="match status" value="2"/>
</dbReference>
<dbReference type="Proteomes" id="UP000092462">
    <property type="component" value="Unassembled WGS sequence"/>
</dbReference>
<name>A0A1B0D548_PHLPP</name>
<evidence type="ECO:0000313" key="5">
    <source>
        <dbReference type="Proteomes" id="UP000092462"/>
    </source>
</evidence>
<dbReference type="InterPro" id="IPR013320">
    <property type="entry name" value="ConA-like_dom_sf"/>
</dbReference>
<dbReference type="VEuPathDB" id="VectorBase:PPAPM1_006560"/>
<proteinExistence type="predicted"/>
<dbReference type="EnsemblMetazoa" id="PPAI002605-RA">
    <property type="protein sequence ID" value="PPAI002605-PA"/>
    <property type="gene ID" value="PPAI002605"/>
</dbReference>
<accession>A0A1B0D548</accession>
<dbReference type="SMART" id="SM00276">
    <property type="entry name" value="GLECT"/>
    <property type="match status" value="1"/>
</dbReference>
<evidence type="ECO:0000313" key="4">
    <source>
        <dbReference type="EnsemblMetazoa" id="PPAI002605-PA"/>
    </source>
</evidence>
<evidence type="ECO:0000256" key="2">
    <source>
        <dbReference type="RuleBase" id="RU102079"/>
    </source>
</evidence>